<keyword evidence="4" id="KW-0997">Cell inner membrane</keyword>
<evidence type="ECO:0000313" key="9">
    <source>
        <dbReference type="EMBL" id="BCB78157.1"/>
    </source>
</evidence>
<evidence type="ECO:0000313" key="10">
    <source>
        <dbReference type="Proteomes" id="UP000502508"/>
    </source>
</evidence>
<dbReference type="Pfam" id="PF02653">
    <property type="entry name" value="BPD_transp_2"/>
    <property type="match status" value="1"/>
</dbReference>
<evidence type="ECO:0000256" key="3">
    <source>
        <dbReference type="ARBA" id="ARBA00022475"/>
    </source>
</evidence>
<feature type="transmembrane region" description="Helical" evidence="8">
    <location>
        <begin position="210"/>
        <end position="232"/>
    </location>
</feature>
<keyword evidence="2" id="KW-0813">Transport</keyword>
<feature type="transmembrane region" description="Helical" evidence="8">
    <location>
        <begin position="125"/>
        <end position="144"/>
    </location>
</feature>
<keyword evidence="3" id="KW-1003">Cell membrane</keyword>
<gene>
    <name evidence="9" type="ORF">Pflav_045670</name>
</gene>
<evidence type="ECO:0000256" key="8">
    <source>
        <dbReference type="SAM" id="Phobius"/>
    </source>
</evidence>
<evidence type="ECO:0000256" key="1">
    <source>
        <dbReference type="ARBA" id="ARBA00004651"/>
    </source>
</evidence>
<evidence type="ECO:0000256" key="4">
    <source>
        <dbReference type="ARBA" id="ARBA00022519"/>
    </source>
</evidence>
<feature type="transmembrane region" description="Helical" evidence="8">
    <location>
        <begin position="50"/>
        <end position="69"/>
    </location>
</feature>
<feature type="transmembrane region" description="Helical" evidence="8">
    <location>
        <begin position="21"/>
        <end position="38"/>
    </location>
</feature>
<feature type="transmembrane region" description="Helical" evidence="8">
    <location>
        <begin position="99"/>
        <end position="118"/>
    </location>
</feature>
<reference evidence="9 10" key="1">
    <citation type="submission" date="2020-03" db="EMBL/GenBank/DDBJ databases">
        <title>Whole genome shotgun sequence of Phytohabitans flavus NBRC 107702.</title>
        <authorList>
            <person name="Komaki H."/>
            <person name="Tamura T."/>
        </authorList>
    </citation>
    <scope>NUCLEOTIDE SEQUENCE [LARGE SCALE GENOMIC DNA]</scope>
    <source>
        <strain evidence="9 10">NBRC 107702</strain>
    </source>
</reference>
<keyword evidence="7 8" id="KW-0472">Membrane</keyword>
<dbReference type="KEGG" id="pfla:Pflav_045670"/>
<organism evidence="9 10">
    <name type="scientific">Phytohabitans flavus</name>
    <dbReference type="NCBI Taxonomy" id="1076124"/>
    <lineage>
        <taxon>Bacteria</taxon>
        <taxon>Bacillati</taxon>
        <taxon>Actinomycetota</taxon>
        <taxon>Actinomycetes</taxon>
        <taxon>Micromonosporales</taxon>
        <taxon>Micromonosporaceae</taxon>
    </lineage>
</organism>
<proteinExistence type="predicted"/>
<dbReference type="GO" id="GO:0022857">
    <property type="term" value="F:transmembrane transporter activity"/>
    <property type="evidence" value="ECO:0007669"/>
    <property type="project" value="InterPro"/>
</dbReference>
<dbReference type="Proteomes" id="UP000502508">
    <property type="component" value="Chromosome"/>
</dbReference>
<sequence>MTAPTLPARLGVVPWGRASQAALPVGSLVALLAVVLALEPNASTYRGLTLILSGSTGLIFAALAQLCLATLGDIDLGVGAAVGLANVVCATWLTDNPPLGVLALLGIVAGYVLLGLVVHARQVSSIIATLGASFVWLGLGLLLLPIPGGIAPAWLTDLFALRPVVVPLPVVIAAISAAVAYFVFMRSRFGLIARGSGVSQDAIRHSGRPLIVTQLAVYALAGFCVVLSGLAVTANTTSGDVNASSGYTLLSIAAVVLGGASFGGGRIAPVGAVLGAVSLTLVTSLLAFLDVSSDYQVGAQGLVLFLVVAVRALSSRRPA</sequence>
<keyword evidence="10" id="KW-1185">Reference proteome</keyword>
<feature type="transmembrane region" description="Helical" evidence="8">
    <location>
        <begin position="244"/>
        <end position="263"/>
    </location>
</feature>
<comment type="subcellular location">
    <subcellularLocation>
        <location evidence="1">Cell membrane</location>
        <topology evidence="1">Multi-pass membrane protein</topology>
    </subcellularLocation>
</comment>
<feature type="transmembrane region" description="Helical" evidence="8">
    <location>
        <begin position="270"/>
        <end position="289"/>
    </location>
</feature>
<dbReference type="EMBL" id="AP022870">
    <property type="protein sequence ID" value="BCB78157.1"/>
    <property type="molecule type" value="Genomic_DNA"/>
</dbReference>
<protein>
    <submittedName>
        <fullName evidence="9">ABC transporter permease</fullName>
    </submittedName>
</protein>
<name>A0A6F8XWI8_9ACTN</name>
<dbReference type="InterPro" id="IPR001851">
    <property type="entry name" value="ABC_transp_permease"/>
</dbReference>
<evidence type="ECO:0000256" key="6">
    <source>
        <dbReference type="ARBA" id="ARBA00022989"/>
    </source>
</evidence>
<accession>A0A6F8XWI8</accession>
<dbReference type="RefSeq" id="WP_173037755.1">
    <property type="nucleotide sequence ID" value="NZ_AP022870.1"/>
</dbReference>
<keyword evidence="6 8" id="KW-1133">Transmembrane helix</keyword>
<dbReference type="AlphaFoldDB" id="A0A6F8XWI8"/>
<reference evidence="9 10" key="2">
    <citation type="submission" date="2020-03" db="EMBL/GenBank/DDBJ databases">
        <authorList>
            <person name="Ichikawa N."/>
            <person name="Kimura A."/>
            <person name="Kitahashi Y."/>
            <person name="Uohara A."/>
        </authorList>
    </citation>
    <scope>NUCLEOTIDE SEQUENCE [LARGE SCALE GENOMIC DNA]</scope>
    <source>
        <strain evidence="9 10">NBRC 107702</strain>
    </source>
</reference>
<dbReference type="PANTHER" id="PTHR32196">
    <property type="entry name" value="ABC TRANSPORTER PERMEASE PROTEIN YPHD-RELATED-RELATED"/>
    <property type="match status" value="1"/>
</dbReference>
<feature type="transmembrane region" description="Helical" evidence="8">
    <location>
        <begin position="295"/>
        <end position="313"/>
    </location>
</feature>
<evidence type="ECO:0000256" key="2">
    <source>
        <dbReference type="ARBA" id="ARBA00022448"/>
    </source>
</evidence>
<keyword evidence="5 8" id="KW-0812">Transmembrane</keyword>
<evidence type="ECO:0000256" key="5">
    <source>
        <dbReference type="ARBA" id="ARBA00022692"/>
    </source>
</evidence>
<dbReference type="PANTHER" id="PTHR32196:SF21">
    <property type="entry name" value="ABC TRANSPORTER PERMEASE PROTEIN YPHD-RELATED"/>
    <property type="match status" value="1"/>
</dbReference>
<feature type="transmembrane region" description="Helical" evidence="8">
    <location>
        <begin position="164"/>
        <end position="184"/>
    </location>
</feature>
<evidence type="ECO:0000256" key="7">
    <source>
        <dbReference type="ARBA" id="ARBA00023136"/>
    </source>
</evidence>
<dbReference type="GO" id="GO:0005886">
    <property type="term" value="C:plasma membrane"/>
    <property type="evidence" value="ECO:0007669"/>
    <property type="project" value="UniProtKB-SubCell"/>
</dbReference>